<dbReference type="AlphaFoldDB" id="A0A835IVZ0"/>
<accession>A0A835IVZ0</accession>
<evidence type="ECO:0000313" key="2">
    <source>
        <dbReference type="EMBL" id="KAF9624404.1"/>
    </source>
</evidence>
<evidence type="ECO:0000256" key="1">
    <source>
        <dbReference type="SAM" id="SignalP"/>
    </source>
</evidence>
<dbReference type="PANTHER" id="PTHR31111:SF136">
    <property type="entry name" value="F-BOX ASSOCIATED DOMAIN-CONTAINING PROTEIN"/>
    <property type="match status" value="1"/>
</dbReference>
<evidence type="ECO:0000313" key="3">
    <source>
        <dbReference type="Proteomes" id="UP000631114"/>
    </source>
</evidence>
<feature type="chain" id="PRO_5032432281" description="F-box associated domain-containing protein" evidence="1">
    <location>
        <begin position="18"/>
        <end position="203"/>
    </location>
</feature>
<dbReference type="OrthoDB" id="5314306at2759"/>
<dbReference type="PANTHER" id="PTHR31111">
    <property type="entry name" value="BNAA05G37150D PROTEIN-RELATED"/>
    <property type="match status" value="1"/>
</dbReference>
<keyword evidence="1" id="KW-0732">Signal</keyword>
<comment type="caution">
    <text evidence="2">The sequence shown here is derived from an EMBL/GenBank/DDBJ whole genome shotgun (WGS) entry which is preliminary data.</text>
</comment>
<sequence>MISFLLCLGLVLIRVNNEYKVVRILRAGSRNGNEVEVHTLGRNCLHWVAKVESHHSKVILSFDLATEEFSIIQPPSDGIMGLMPLMVFRKCLCLIDGDLFSDKEIWVMKDYGIERSWVKEFVLENQIVFGLIRGGHEIIEGRNHKLLLVNYKGTLGYGHPSLVYKKYPQYGLCPPIKLNNGELLRVKVTTGIWVMMSYCWLKT</sequence>
<dbReference type="Proteomes" id="UP000631114">
    <property type="component" value="Unassembled WGS sequence"/>
</dbReference>
<protein>
    <recommendedName>
        <fullName evidence="4">F-box associated domain-containing protein</fullName>
    </recommendedName>
</protein>
<dbReference type="NCBIfam" id="TIGR01640">
    <property type="entry name" value="F_box_assoc_1"/>
    <property type="match status" value="1"/>
</dbReference>
<reference evidence="2 3" key="1">
    <citation type="submission" date="2020-10" db="EMBL/GenBank/DDBJ databases">
        <title>The Coptis chinensis genome and diversification of protoberbering-type alkaloids.</title>
        <authorList>
            <person name="Wang B."/>
            <person name="Shu S."/>
            <person name="Song C."/>
            <person name="Liu Y."/>
        </authorList>
    </citation>
    <scope>NUCLEOTIDE SEQUENCE [LARGE SCALE GENOMIC DNA]</scope>
    <source>
        <strain evidence="2">HL-2020</strain>
        <tissue evidence="2">Leaf</tissue>
    </source>
</reference>
<keyword evidence="3" id="KW-1185">Reference proteome</keyword>
<proteinExistence type="predicted"/>
<evidence type="ECO:0008006" key="4">
    <source>
        <dbReference type="Google" id="ProtNLM"/>
    </source>
</evidence>
<feature type="signal peptide" evidence="1">
    <location>
        <begin position="1"/>
        <end position="17"/>
    </location>
</feature>
<dbReference type="EMBL" id="JADFTS010000001">
    <property type="protein sequence ID" value="KAF9624404.1"/>
    <property type="molecule type" value="Genomic_DNA"/>
</dbReference>
<gene>
    <name evidence="2" type="ORF">IFM89_011329</name>
</gene>
<dbReference type="InterPro" id="IPR017451">
    <property type="entry name" value="F-box-assoc_interact_dom"/>
</dbReference>
<name>A0A835IVZ0_9MAGN</name>
<organism evidence="2 3">
    <name type="scientific">Coptis chinensis</name>
    <dbReference type="NCBI Taxonomy" id="261450"/>
    <lineage>
        <taxon>Eukaryota</taxon>
        <taxon>Viridiplantae</taxon>
        <taxon>Streptophyta</taxon>
        <taxon>Embryophyta</taxon>
        <taxon>Tracheophyta</taxon>
        <taxon>Spermatophyta</taxon>
        <taxon>Magnoliopsida</taxon>
        <taxon>Ranunculales</taxon>
        <taxon>Ranunculaceae</taxon>
        <taxon>Coptidoideae</taxon>
        <taxon>Coptis</taxon>
    </lineage>
</organism>